<sequence>MKKEINIYEALKNIPQKHQIWFKYLFPDLTFNGGQFDFEKVKNQTGIKTEFPIRRWQSSDEYKNLVALYLSSKSANDLIKVYKIVQEKAITGDDKAVKLFLSVSKEIDLHKKVALKAFTNLDQEQSDEGEDGLEL</sequence>
<name>A0A6N8CSR9_9BACI</name>
<keyword evidence="2" id="KW-1185">Reference proteome</keyword>
<dbReference type="EMBL" id="WNHB01000019">
    <property type="protein sequence ID" value="MTT32708.1"/>
    <property type="molecule type" value="Genomic_DNA"/>
</dbReference>
<evidence type="ECO:0000313" key="2">
    <source>
        <dbReference type="Proteomes" id="UP000440978"/>
    </source>
</evidence>
<evidence type="ECO:0000313" key="1">
    <source>
        <dbReference type="EMBL" id="MTT32708.1"/>
    </source>
</evidence>
<dbReference type="Proteomes" id="UP000440978">
    <property type="component" value="Unassembled WGS sequence"/>
</dbReference>
<dbReference type="AlphaFoldDB" id="A0A6N8CSR9"/>
<comment type="caution">
    <text evidence="1">The sequence shown here is derived from an EMBL/GenBank/DDBJ whole genome shotgun (WGS) entry which is preliminary data.</text>
</comment>
<accession>A0A6N8CSR9</accession>
<gene>
    <name evidence="1" type="ORF">GMB86_11890</name>
</gene>
<organism evidence="1 2">
    <name type="scientific">Terrilactibacillus tamarindi</name>
    <dbReference type="NCBI Taxonomy" id="2599694"/>
    <lineage>
        <taxon>Bacteria</taxon>
        <taxon>Bacillati</taxon>
        <taxon>Bacillota</taxon>
        <taxon>Bacilli</taxon>
        <taxon>Bacillales</taxon>
        <taxon>Bacillaceae</taxon>
        <taxon>Terrilactibacillus</taxon>
    </lineage>
</organism>
<protein>
    <submittedName>
        <fullName evidence="1">Uncharacterized protein</fullName>
    </submittedName>
</protein>
<dbReference type="OrthoDB" id="2697242at2"/>
<proteinExistence type="predicted"/>
<reference evidence="1 2" key="1">
    <citation type="submission" date="2019-11" db="EMBL/GenBank/DDBJ databases">
        <title>Terrilactibacillus tamarindus sp. nov. BCM23-1 isolated from bark of Tamarindus indica.</title>
        <authorList>
            <person name="Kingkaew E."/>
            <person name="Tanasupawat S."/>
        </authorList>
    </citation>
    <scope>NUCLEOTIDE SEQUENCE [LARGE SCALE GENOMIC DNA]</scope>
    <source>
        <strain evidence="1 2">BCM23-1</strain>
    </source>
</reference>